<keyword evidence="2" id="KW-1185">Reference proteome</keyword>
<gene>
    <name evidence="1" type="ORF">DILT_LOCUS19702</name>
</gene>
<sequence length="80" mass="8346">MAVCSLYLGQLEEAIGVLESLTTPTDPATGRPILHDVIVANLAVLYEVESDGSAARKLRLLERLAAAPGETVSVSAIKLG</sequence>
<name>A0A3P7RRY2_DIBLA</name>
<evidence type="ECO:0000313" key="1">
    <source>
        <dbReference type="EMBL" id="VDN45776.1"/>
    </source>
</evidence>
<accession>A0A3P7RRY2</accession>
<dbReference type="Proteomes" id="UP000281553">
    <property type="component" value="Unassembled WGS sequence"/>
</dbReference>
<organism evidence="1 2">
    <name type="scientific">Dibothriocephalus latus</name>
    <name type="common">Fish tapeworm</name>
    <name type="synonym">Diphyllobothrium latum</name>
    <dbReference type="NCBI Taxonomy" id="60516"/>
    <lineage>
        <taxon>Eukaryota</taxon>
        <taxon>Metazoa</taxon>
        <taxon>Spiralia</taxon>
        <taxon>Lophotrochozoa</taxon>
        <taxon>Platyhelminthes</taxon>
        <taxon>Cestoda</taxon>
        <taxon>Eucestoda</taxon>
        <taxon>Diphyllobothriidea</taxon>
        <taxon>Diphyllobothriidae</taxon>
        <taxon>Dibothriocephalus</taxon>
    </lineage>
</organism>
<proteinExistence type="predicted"/>
<protein>
    <recommendedName>
        <fullName evidence="3">Epsilon-coat protein</fullName>
    </recommendedName>
</protein>
<evidence type="ECO:0008006" key="3">
    <source>
        <dbReference type="Google" id="ProtNLM"/>
    </source>
</evidence>
<evidence type="ECO:0000313" key="2">
    <source>
        <dbReference type="Proteomes" id="UP000281553"/>
    </source>
</evidence>
<dbReference type="AlphaFoldDB" id="A0A3P7RRY2"/>
<reference evidence="1 2" key="1">
    <citation type="submission" date="2018-11" db="EMBL/GenBank/DDBJ databases">
        <authorList>
            <consortium name="Pathogen Informatics"/>
        </authorList>
    </citation>
    <scope>NUCLEOTIDE SEQUENCE [LARGE SCALE GENOMIC DNA]</scope>
</reference>
<dbReference type="EMBL" id="UYRU01118953">
    <property type="protein sequence ID" value="VDN45776.1"/>
    <property type="molecule type" value="Genomic_DNA"/>
</dbReference>
<dbReference type="OrthoDB" id="428342at2759"/>